<feature type="region of interest" description="Disordered" evidence="10">
    <location>
        <begin position="926"/>
        <end position="949"/>
    </location>
</feature>
<organism evidence="12 13">
    <name type="scientific">Rhododendron griersonianum</name>
    <dbReference type="NCBI Taxonomy" id="479676"/>
    <lineage>
        <taxon>Eukaryota</taxon>
        <taxon>Viridiplantae</taxon>
        <taxon>Streptophyta</taxon>
        <taxon>Embryophyta</taxon>
        <taxon>Tracheophyta</taxon>
        <taxon>Spermatophyta</taxon>
        <taxon>Magnoliopsida</taxon>
        <taxon>eudicotyledons</taxon>
        <taxon>Gunneridae</taxon>
        <taxon>Pentapetalae</taxon>
        <taxon>asterids</taxon>
        <taxon>Ericales</taxon>
        <taxon>Ericaceae</taxon>
        <taxon>Ericoideae</taxon>
        <taxon>Rhodoreae</taxon>
        <taxon>Rhododendron</taxon>
    </lineage>
</organism>
<dbReference type="GO" id="GO:0004150">
    <property type="term" value="F:dihydroneopterin aldolase activity"/>
    <property type="evidence" value="ECO:0007669"/>
    <property type="project" value="UniProtKB-UniRule"/>
</dbReference>
<dbReference type="InterPro" id="IPR043133">
    <property type="entry name" value="GTP-CH-I_C/QueF"/>
</dbReference>
<evidence type="ECO:0000313" key="12">
    <source>
        <dbReference type="EMBL" id="KAG5556346.1"/>
    </source>
</evidence>
<dbReference type="PROSITE" id="PS00972">
    <property type="entry name" value="USP_1"/>
    <property type="match status" value="1"/>
</dbReference>
<dbReference type="CDD" id="cd00534">
    <property type="entry name" value="DHNA_DHNTPE"/>
    <property type="match status" value="1"/>
</dbReference>
<dbReference type="InterPro" id="IPR006157">
    <property type="entry name" value="FolB_dom"/>
</dbReference>
<dbReference type="GO" id="GO:0046656">
    <property type="term" value="P:folic acid biosynthetic process"/>
    <property type="evidence" value="ECO:0007669"/>
    <property type="project" value="UniProtKB-UniRule"/>
</dbReference>
<dbReference type="Pfam" id="PF02152">
    <property type="entry name" value="FolB"/>
    <property type="match status" value="1"/>
</dbReference>
<evidence type="ECO:0000256" key="4">
    <source>
        <dbReference type="ARBA" id="ARBA00009085"/>
    </source>
</evidence>
<comment type="function">
    <text evidence="9">Catalyzes the conversion of 7,8-dihydroneopterin to 6-hydroxymethyl-7,8-dihydropterin.</text>
</comment>
<feature type="region of interest" description="Disordered" evidence="10">
    <location>
        <begin position="707"/>
        <end position="729"/>
    </location>
</feature>
<dbReference type="GO" id="GO:0046654">
    <property type="term" value="P:tetrahydrofolate biosynthetic process"/>
    <property type="evidence" value="ECO:0007669"/>
    <property type="project" value="UniProtKB-UniRule"/>
</dbReference>
<comment type="subunit">
    <text evidence="8">Homooctamer. Forms a hollow cylinder assembled from two ring-shaped tetramers.</text>
</comment>
<dbReference type="EC" id="4.1.2.25" evidence="9"/>
<evidence type="ECO:0000256" key="7">
    <source>
        <dbReference type="ARBA" id="ARBA00055579"/>
    </source>
</evidence>
<dbReference type="SUPFAM" id="SSF54001">
    <property type="entry name" value="Cysteine proteinases"/>
    <property type="match status" value="1"/>
</dbReference>
<evidence type="ECO:0000256" key="1">
    <source>
        <dbReference type="ARBA" id="ARBA00001353"/>
    </source>
</evidence>
<sequence length="1078" mass="120831">MTLSRLIGTLRFSLCNLVASVSLLLRPLLFKTLDFLSMDLLFPLDADDADFVDRWPHPPSSSSTAPDSDARDEEEQLYFVPHRWWSEASERLFGNNNTSEEVKGVLYAAESSSGGAPLEPMVIGGYYPKAEIVLNMKRVHGSPNELNWDGTKGGDYALIAEWMFLRALKWHSEVKEGEGFLAGEDNLHDLFSLQIKLSVSLETNSLVVKISWKDNESVAFTRACDIFCIESGMLSIWDFSGKINQFSTLGRTSLSDNLEQPDGEIHLELKVYGSSCMTKTREERKNKMGVEQPMIGSSFNNSSIQMNGGTDHVKSDFTLNRGSPFGSTYKEACNLGLTGLYNLGNTCFMNSAIQCLVHTPKLVDYFLGDYRKDINIGNPLGMKGELAFQFGDLLRKLWAPGAEPVSPGVFKLKLTAFAPQFSGYNQHDSQEFLAFLLDGLHEDLNRVKCKPYIEAKDVEGHPDEAVADEHWQNHLARNDSIIVDLFQGQYRSTLVCPFCKKLSITFDPFMYLSLPLPSTTMRTITLTVLHTDGTALPFPVTVTVPKDGRCKDLVQALSTACCLRDDETFLVAEIFNNRILQTLDEASGSIDLLRDNDRLVAYRLPKDNETSPLVVFMHEQSFSLDQLDLIILTNLLVSCRGQAFSSTEKFGIPLVARICSISRGSEIREEFLKLLNPFFMGAGDSLNDEDGDDEIIANEVFEMEDVTGSRLSDGDEKSDSAPGDDSNLNPDFEFYLMEERTLLRKCSKIQMTEPTPMKGLTGKINVLVSWSDRMTKLYDTCVLSSLPQVCKPRLPTKQPRESVSLYKCLEAFLKEEPLGPEDMWYCPNCKTHRQANKKLDLWRLPEILIIHLKRFSYNQFFKNKLETFVDFPIDNFDLSTCIVHNSQQSHHYKLYAVSNHYGGLGGGHYTAFVQFVAVKSHPRQSRCSAACPRRPPGSEPPSTEGAMMGNNEEIKGDKLVLRGLKFHGFHGVKPEERNLGQKFLVDIDAWTDLQAAGKSDCLSDTVSYSDIYRLVREIVEGPPKNLLESVAQQIASTTLTKYPQISALRVTVGKPHVAVRGPVDYLGVEILRFQSSDK</sequence>
<dbReference type="AlphaFoldDB" id="A0AAV6KW73"/>
<dbReference type="PANTHER" id="PTHR21646:SF75">
    <property type="entry name" value="UBIQUITIN CARBOXYL-TERMINAL HYDROLASE"/>
    <property type="match status" value="1"/>
</dbReference>
<comment type="caution">
    <text evidence="12">The sequence shown here is derived from an EMBL/GenBank/DDBJ whole genome shotgun (WGS) entry which is preliminary data.</text>
</comment>
<dbReference type="Pfam" id="PF25242">
    <property type="entry name" value="Ubiquitin_UBP8"/>
    <property type="match status" value="1"/>
</dbReference>
<evidence type="ECO:0000256" key="6">
    <source>
        <dbReference type="ARBA" id="ARBA00023239"/>
    </source>
</evidence>
<dbReference type="PANTHER" id="PTHR21646">
    <property type="entry name" value="UBIQUITIN CARBOXYL-TERMINAL HYDROLASE"/>
    <property type="match status" value="1"/>
</dbReference>
<evidence type="ECO:0000259" key="11">
    <source>
        <dbReference type="PROSITE" id="PS50235"/>
    </source>
</evidence>
<evidence type="ECO:0000256" key="10">
    <source>
        <dbReference type="SAM" id="MobiDB-lite"/>
    </source>
</evidence>
<evidence type="ECO:0000256" key="3">
    <source>
        <dbReference type="ARBA" id="ARBA00005708"/>
    </source>
</evidence>
<dbReference type="SUPFAM" id="SSF55620">
    <property type="entry name" value="Tetrahydrobiopterin biosynthesis enzymes-like"/>
    <property type="match status" value="1"/>
</dbReference>
<dbReference type="PROSITE" id="PS50235">
    <property type="entry name" value="USP_3"/>
    <property type="match status" value="1"/>
</dbReference>
<comment type="function">
    <text evidence="7">Catalyzes the conversion of 7,8-dihydroneopterin into 6-hydroxymethyl-7,8-dihydropterin, a biosynthetic precursor of the vitamin tetrahydrofolate. Can use L-threo-dihydroneopterin and D-erythro-dihydroneopterin as substrates for the formation of 6-hydroxymethyldihydropterin, but it can also catalyze the epimerization of carbon 2' of dihydroneopterin and dihydromonapterin.</text>
</comment>
<dbReference type="Gene3D" id="3.30.1130.10">
    <property type="match status" value="1"/>
</dbReference>
<comment type="similarity">
    <text evidence="3 9">Belongs to the DHNA family.</text>
</comment>
<dbReference type="Proteomes" id="UP000823749">
    <property type="component" value="Chromosome 3"/>
</dbReference>
<evidence type="ECO:0000256" key="9">
    <source>
        <dbReference type="RuleBase" id="RU362079"/>
    </source>
</evidence>
<comment type="catalytic activity">
    <reaction evidence="1 9">
        <text>7,8-dihydroneopterin = 6-hydroxymethyl-7,8-dihydropterin + glycolaldehyde</text>
        <dbReference type="Rhea" id="RHEA:10540"/>
        <dbReference type="ChEBI" id="CHEBI:17001"/>
        <dbReference type="ChEBI" id="CHEBI:17071"/>
        <dbReference type="ChEBI" id="CHEBI:44841"/>
        <dbReference type="EC" id="4.1.2.25"/>
    </reaction>
</comment>
<keyword evidence="13" id="KW-1185">Reference proteome</keyword>
<keyword evidence="6 9" id="KW-0456">Lyase</keyword>
<feature type="domain" description="USP" evidence="11">
    <location>
        <begin position="338"/>
        <end position="1019"/>
    </location>
</feature>
<gene>
    <name evidence="12" type="ORF">RHGRI_006823</name>
</gene>
<keyword evidence="5 9" id="KW-0289">Folate biosynthesis</keyword>
<dbReference type="GO" id="GO:0016579">
    <property type="term" value="P:protein deubiquitination"/>
    <property type="evidence" value="ECO:0007669"/>
    <property type="project" value="InterPro"/>
</dbReference>
<dbReference type="Gene3D" id="3.90.70.10">
    <property type="entry name" value="Cysteine proteinases"/>
    <property type="match status" value="2"/>
</dbReference>
<evidence type="ECO:0000256" key="2">
    <source>
        <dbReference type="ARBA" id="ARBA00005013"/>
    </source>
</evidence>
<dbReference type="InterPro" id="IPR038765">
    <property type="entry name" value="Papain-like_cys_pep_sf"/>
</dbReference>
<dbReference type="GO" id="GO:0004843">
    <property type="term" value="F:cysteine-type deubiquitinase activity"/>
    <property type="evidence" value="ECO:0007669"/>
    <property type="project" value="InterPro"/>
</dbReference>
<protein>
    <recommendedName>
        <fullName evidence="9">7,8-dihydroneopterin aldolase</fullName>
        <ecNumber evidence="9">4.1.2.25</ecNumber>
    </recommendedName>
</protein>
<comment type="pathway">
    <text evidence="2 9">Cofactor biosynthesis; tetrahydrofolate biosynthesis; 2-amino-4-hydroxy-6-hydroxymethyl-7,8-dihydropteridine diphosphate from 7,8-dihydroneopterin triphosphate: step 3/4.</text>
</comment>
<name>A0AAV6KW73_9ERIC</name>
<dbReference type="PROSITE" id="PS00973">
    <property type="entry name" value="USP_2"/>
    <property type="match status" value="1"/>
</dbReference>
<dbReference type="NCBIfam" id="TIGR00526">
    <property type="entry name" value="folB_dom"/>
    <property type="match status" value="1"/>
</dbReference>
<dbReference type="InterPro" id="IPR050185">
    <property type="entry name" value="Ub_carboxyl-term_hydrolase"/>
</dbReference>
<dbReference type="FunFam" id="3.30.1130.10:FF:000003">
    <property type="entry name" value="7,8-dihydroneopterin aldolase"/>
    <property type="match status" value="1"/>
</dbReference>
<dbReference type="EMBL" id="JACTNZ010000003">
    <property type="protein sequence ID" value="KAG5556346.1"/>
    <property type="molecule type" value="Genomic_DNA"/>
</dbReference>
<dbReference type="SMART" id="SM00905">
    <property type="entry name" value="FolB"/>
    <property type="match status" value="1"/>
</dbReference>
<evidence type="ECO:0000256" key="8">
    <source>
        <dbReference type="ARBA" id="ARBA00063311"/>
    </source>
</evidence>
<dbReference type="InterPro" id="IPR006156">
    <property type="entry name" value="Dihydroneopterin_aldolase"/>
</dbReference>
<dbReference type="InterPro" id="IPR028889">
    <property type="entry name" value="USP"/>
</dbReference>
<dbReference type="InterPro" id="IPR018200">
    <property type="entry name" value="USP_CS"/>
</dbReference>
<dbReference type="Pfam" id="PF00443">
    <property type="entry name" value="UCH"/>
    <property type="match status" value="1"/>
</dbReference>
<dbReference type="InterPro" id="IPR001394">
    <property type="entry name" value="Peptidase_C19_UCH"/>
</dbReference>
<accession>A0AAV6KW73</accession>
<dbReference type="InterPro" id="IPR057372">
    <property type="entry name" value="Ubiquitin_UBP8/5"/>
</dbReference>
<reference evidence="12" key="1">
    <citation type="submission" date="2020-08" db="EMBL/GenBank/DDBJ databases">
        <title>Plant Genome Project.</title>
        <authorList>
            <person name="Zhang R.-G."/>
        </authorList>
    </citation>
    <scope>NUCLEOTIDE SEQUENCE</scope>
    <source>
        <strain evidence="12">WSP0</strain>
        <tissue evidence="12">Leaf</tissue>
    </source>
</reference>
<dbReference type="NCBIfam" id="TIGR00525">
    <property type="entry name" value="folB"/>
    <property type="match status" value="1"/>
</dbReference>
<comment type="similarity">
    <text evidence="4">Belongs to the peptidase C19 family.</text>
</comment>
<evidence type="ECO:0000313" key="13">
    <source>
        <dbReference type="Proteomes" id="UP000823749"/>
    </source>
</evidence>
<evidence type="ECO:0000256" key="5">
    <source>
        <dbReference type="ARBA" id="ARBA00022909"/>
    </source>
</evidence>
<proteinExistence type="inferred from homology"/>